<dbReference type="Pfam" id="PF03004">
    <property type="entry name" value="Transposase_24"/>
    <property type="match status" value="1"/>
</dbReference>
<feature type="domain" description="DUF4218" evidence="3">
    <location>
        <begin position="637"/>
        <end position="749"/>
    </location>
</feature>
<feature type="region of interest" description="Disordered" evidence="1">
    <location>
        <begin position="1028"/>
        <end position="1050"/>
    </location>
</feature>
<dbReference type="Pfam" id="PF13963">
    <property type="entry name" value="Transpos_assoc"/>
    <property type="match status" value="1"/>
</dbReference>
<gene>
    <name evidence="5" type="ORF">OSB04_006349</name>
</gene>
<dbReference type="PANTHER" id="PTHR10775">
    <property type="entry name" value="OS08G0208400 PROTEIN"/>
    <property type="match status" value="1"/>
</dbReference>
<dbReference type="Pfam" id="PF13960">
    <property type="entry name" value="DUF4218"/>
    <property type="match status" value="1"/>
</dbReference>
<organism evidence="5 6">
    <name type="scientific">Centaurea solstitialis</name>
    <name type="common">yellow star-thistle</name>
    <dbReference type="NCBI Taxonomy" id="347529"/>
    <lineage>
        <taxon>Eukaryota</taxon>
        <taxon>Viridiplantae</taxon>
        <taxon>Streptophyta</taxon>
        <taxon>Embryophyta</taxon>
        <taxon>Tracheophyta</taxon>
        <taxon>Spermatophyta</taxon>
        <taxon>Magnoliopsida</taxon>
        <taxon>eudicotyledons</taxon>
        <taxon>Gunneridae</taxon>
        <taxon>Pentapetalae</taxon>
        <taxon>asterids</taxon>
        <taxon>campanulids</taxon>
        <taxon>Asterales</taxon>
        <taxon>Asteraceae</taxon>
        <taxon>Carduoideae</taxon>
        <taxon>Cardueae</taxon>
        <taxon>Centaureinae</taxon>
        <taxon>Centaurea</taxon>
    </lineage>
</organism>
<feature type="domain" description="DUF4216" evidence="2">
    <location>
        <begin position="897"/>
        <end position="969"/>
    </location>
</feature>
<evidence type="ECO:0000259" key="3">
    <source>
        <dbReference type="Pfam" id="PF13960"/>
    </source>
</evidence>
<feature type="compositionally biased region" description="Pro residues" evidence="1">
    <location>
        <begin position="1451"/>
        <end position="1461"/>
    </location>
</feature>
<dbReference type="PANTHER" id="PTHR10775:SF185">
    <property type="entry name" value="OS08G0208400 PROTEIN"/>
    <property type="match status" value="1"/>
</dbReference>
<feature type="domain" description="Transposase-associated" evidence="4">
    <location>
        <begin position="5"/>
        <end position="78"/>
    </location>
</feature>
<evidence type="ECO:0000259" key="2">
    <source>
        <dbReference type="Pfam" id="PF13952"/>
    </source>
</evidence>
<proteinExistence type="predicted"/>
<evidence type="ECO:0000259" key="4">
    <source>
        <dbReference type="Pfam" id="PF13963"/>
    </source>
</evidence>
<comment type="caution">
    <text evidence="5">The sequence shown here is derived from an EMBL/GenBank/DDBJ whole genome shotgun (WGS) entry which is preliminary data.</text>
</comment>
<evidence type="ECO:0000313" key="6">
    <source>
        <dbReference type="Proteomes" id="UP001172457"/>
    </source>
</evidence>
<dbReference type="Pfam" id="PF02992">
    <property type="entry name" value="Transposase_21"/>
    <property type="match status" value="1"/>
</dbReference>
<sequence>MTIDKSWTTCRRRNSDEFWTGLQAFIEIAKRYVNSDGKARCPCKKCLNFRRHTPDMIEAHIHSHGFQASYTKWVYHGEVDTPSPAVANVAQTTDEMLDVINDIVGEEITNDEDADADEGATSGGGLGVEDFVVLFEEVETELYPGCTWFSSLNFLAKLLHVKVVNKWTNSSFDQLLELLQSAFPKENKIPTSHYEAKKRLRKIGLGYESIHVCKNDCCLFWKENESKHNCPVCGESRWVDRNTKGKKVAHKVLRYFPLTPRLKRLYGSRHTAKDMTWHSTGRSTEVGTMRHPVDGSAWKDFDTRYPEFAAEPRNIRLGLAADGFNPYGNLSLSYSMWPVILTTYNTPPWLCMKESSFMLTLLIPGPKSPGKDMDVFLRPLVDELKMLWAEGVQTRDVVTNTVFTMRAALLWTINDFPARSSLSGWSGQGYKACPTCNEDTPSCRVLGKTSYVGHRRFLSSNHRWRKSKLFDGKPEKRGPPRRFNSAAILKQLAHVPIRTSGKHPRFGGVKRKRDPKELNWTKRSIFFELEYWSSIELKHNLDVMHVEKNICESLLGTLLMNDKSKDTTNARADLKEWGIRKELWLQEKENKIFKPHPKYSFTTDERRRSEVTVGVQGYLDANISSPIIELCTFFKQICARTLMVEDMKKAEDQLIVILCKLELIFPPAFFDIMIHLVMHLPEEAILGGPVYMRWMYPFERYMKKLKNYVRNKAKPEGSIAEGYVADEALTFCSMYLQGVQTKFNRHDRNVDVVIPKRQLSVFESQCRPTSASKIISLELAVRKTAEWFILYNCPEIQIYMDQFNFEVQGGNLKEEFPRWFYRKMCRLREEGSPECTEELLSLAHGSEFNARSYSACIVNGVRFVVHSRDIQRTTQNSGVAVPGIDGFTFYGQLEEILELHYLNGYSVVLFRCKWFNTDPNKGRSVTKNNITSININSEWYKDDQFIFATQAKQVFYIEDPSQSRNWRVVEDVNHRKIWDHSNTNVVNEIDVVHDNSSSDFVLIVDLGELPCMNLERRGQSTLIDGNSTARVVDDEDFDNDEDEDGDQDEDVDIDDEELSEDNDNANFLCVRPLLGDMVEMRGVILLVVRTEYRQYASQHVITFSAKQKKRRGMSTSKNLDIAFEANGKRPLPIKFDVKEETYKAVGKYGSMFTSYIGNMIGHGAPLHHRSWNDVSSEFKASILRRLRLCFKKGYFILDPTVPEWPKILTGIERECQDLYRNRKGKLKKYFRRVGGYKNVANARRNPPGHLGHEEWNKMVDLFCDPKYKTRSITNARNRKKARYPSLHGTKPYIAYRYNKQNPETEELQGPLDNWRDMHHRPNGGWVNDLARTDHEAMLTEQTAQTQQDGSSSISEREIITKVLGECSGHRRGIGRKLKGSAFSSFFEPLQPPSQLPTVDMIKTVADALNATNQYVSQLYNLVSQSQPGTQFPLPPIIDIQTIFGQQLQQQPPAPPPPPPQQQPSTSEQPPQPPEHDDDDDDDDGEWDEDEDYDTETDSDEDTETD</sequence>
<reference evidence="5" key="1">
    <citation type="submission" date="2023-03" db="EMBL/GenBank/DDBJ databases">
        <title>Chromosome-scale reference genome and RAD-based genetic map of yellow starthistle (Centaurea solstitialis) reveal putative structural variation and QTLs associated with invader traits.</title>
        <authorList>
            <person name="Reatini B."/>
            <person name="Cang F.A."/>
            <person name="Jiang Q."/>
            <person name="Mckibben M.T.W."/>
            <person name="Barker M.S."/>
            <person name="Rieseberg L.H."/>
            <person name="Dlugosch K.M."/>
        </authorList>
    </citation>
    <scope>NUCLEOTIDE SEQUENCE</scope>
    <source>
        <strain evidence="5">CAN-66</strain>
        <tissue evidence="5">Leaf</tissue>
    </source>
</reference>
<accession>A0AA38TJI0</accession>
<name>A0AA38TJI0_9ASTR</name>
<dbReference type="Proteomes" id="UP001172457">
    <property type="component" value="Chromosome 2"/>
</dbReference>
<feature type="region of interest" description="Disordered" evidence="1">
    <location>
        <begin position="1446"/>
        <end position="1505"/>
    </location>
</feature>
<dbReference type="InterPro" id="IPR004242">
    <property type="entry name" value="Transposase_21"/>
</dbReference>
<feature type="compositionally biased region" description="Acidic residues" evidence="1">
    <location>
        <begin position="1033"/>
        <end position="1050"/>
    </location>
</feature>
<evidence type="ECO:0000313" key="5">
    <source>
        <dbReference type="EMBL" id="KAJ9561189.1"/>
    </source>
</evidence>
<dbReference type="Pfam" id="PF13952">
    <property type="entry name" value="DUF4216"/>
    <property type="match status" value="1"/>
</dbReference>
<dbReference type="InterPro" id="IPR025452">
    <property type="entry name" value="DUF4218"/>
</dbReference>
<protein>
    <recommendedName>
        <fullName evidence="7">Transposase</fullName>
    </recommendedName>
</protein>
<dbReference type="EMBL" id="JARYMX010000002">
    <property type="protein sequence ID" value="KAJ9561189.1"/>
    <property type="molecule type" value="Genomic_DNA"/>
</dbReference>
<dbReference type="InterPro" id="IPR004252">
    <property type="entry name" value="Probable_transposase_24"/>
</dbReference>
<evidence type="ECO:0008006" key="7">
    <source>
        <dbReference type="Google" id="ProtNLM"/>
    </source>
</evidence>
<dbReference type="InterPro" id="IPR025312">
    <property type="entry name" value="DUF4216"/>
</dbReference>
<dbReference type="InterPro" id="IPR029480">
    <property type="entry name" value="Transpos_assoc"/>
</dbReference>
<evidence type="ECO:0000256" key="1">
    <source>
        <dbReference type="SAM" id="MobiDB-lite"/>
    </source>
</evidence>
<keyword evidence="6" id="KW-1185">Reference proteome</keyword>
<feature type="compositionally biased region" description="Acidic residues" evidence="1">
    <location>
        <begin position="1475"/>
        <end position="1505"/>
    </location>
</feature>